<dbReference type="RefSeq" id="WP_236117514.1">
    <property type="nucleotide sequence ID" value="NZ_JAKGSI010000001.1"/>
</dbReference>
<evidence type="ECO:0000313" key="3">
    <source>
        <dbReference type="Proteomes" id="UP001139336"/>
    </source>
</evidence>
<organism evidence="2 3">
    <name type="scientific">Corynebacterium uropygiale</name>
    <dbReference type="NCBI Taxonomy" id="1775911"/>
    <lineage>
        <taxon>Bacteria</taxon>
        <taxon>Bacillati</taxon>
        <taxon>Actinomycetota</taxon>
        <taxon>Actinomycetes</taxon>
        <taxon>Mycobacteriales</taxon>
        <taxon>Corynebacteriaceae</taxon>
        <taxon>Corynebacterium</taxon>
    </lineage>
</organism>
<protein>
    <submittedName>
        <fullName evidence="2">Uncharacterized protein</fullName>
    </submittedName>
</protein>
<feature type="region of interest" description="Disordered" evidence="1">
    <location>
        <begin position="32"/>
        <end position="73"/>
    </location>
</feature>
<keyword evidence="3" id="KW-1185">Reference proteome</keyword>
<proteinExistence type="predicted"/>
<comment type="caution">
    <text evidence="2">The sequence shown here is derived from an EMBL/GenBank/DDBJ whole genome shotgun (WGS) entry which is preliminary data.</text>
</comment>
<sequence>MTRATAFGYNDTMDADARQALRRQLAEQRLDDLRGGRVTRGGGVVDPLPEDAPPSSAIITPTTRRSAGIIRAP</sequence>
<name>A0A9X1QQ12_9CORY</name>
<dbReference type="Gene3D" id="1.10.10.800">
    <property type="match status" value="1"/>
</dbReference>
<dbReference type="AlphaFoldDB" id="A0A9X1QQ12"/>
<evidence type="ECO:0000256" key="1">
    <source>
        <dbReference type="SAM" id="MobiDB-lite"/>
    </source>
</evidence>
<dbReference type="EMBL" id="JAKGSI010000001">
    <property type="protein sequence ID" value="MCF4005708.1"/>
    <property type="molecule type" value="Genomic_DNA"/>
</dbReference>
<dbReference type="Proteomes" id="UP001139336">
    <property type="component" value="Unassembled WGS sequence"/>
</dbReference>
<reference evidence="2" key="1">
    <citation type="submission" date="2022-01" db="EMBL/GenBank/DDBJ databases">
        <title>Corynebacterium sp. nov isolated from isolated from the feces of the greater white-fronted geese (Anser albifrons) at Poyang Lake, PR China.</title>
        <authorList>
            <person name="Liu Q."/>
        </authorList>
    </citation>
    <scope>NUCLEOTIDE SEQUENCE</scope>
    <source>
        <strain evidence="2">JCM 32435</strain>
    </source>
</reference>
<gene>
    <name evidence="2" type="ORF">L1O03_00750</name>
</gene>
<evidence type="ECO:0000313" key="2">
    <source>
        <dbReference type="EMBL" id="MCF4005708.1"/>
    </source>
</evidence>
<accession>A0A9X1QQ12</accession>